<evidence type="ECO:0008006" key="4">
    <source>
        <dbReference type="Google" id="ProtNLM"/>
    </source>
</evidence>
<dbReference type="KEGG" id="pez:HWQ56_19750"/>
<name>A0A7D5D924_9PSED</name>
<evidence type="ECO:0000313" key="3">
    <source>
        <dbReference type="Proteomes" id="UP000509568"/>
    </source>
</evidence>
<evidence type="ECO:0000313" key="2">
    <source>
        <dbReference type="EMBL" id="QKZ05898.1"/>
    </source>
</evidence>
<gene>
    <name evidence="2" type="ORF">HWQ56_19750</name>
</gene>
<keyword evidence="3" id="KW-1185">Reference proteome</keyword>
<dbReference type="Proteomes" id="UP000509568">
    <property type="component" value="Chromosome"/>
</dbReference>
<feature type="chain" id="PRO_5028974813" description="Valyl-tRNA synthetase" evidence="1">
    <location>
        <begin position="23"/>
        <end position="109"/>
    </location>
</feature>
<organism evidence="2 3">
    <name type="scientific">Pseudomonas eucalypticola</name>
    <dbReference type="NCBI Taxonomy" id="2599595"/>
    <lineage>
        <taxon>Bacteria</taxon>
        <taxon>Pseudomonadati</taxon>
        <taxon>Pseudomonadota</taxon>
        <taxon>Gammaproteobacteria</taxon>
        <taxon>Pseudomonadales</taxon>
        <taxon>Pseudomonadaceae</taxon>
        <taxon>Pseudomonas</taxon>
    </lineage>
</organism>
<evidence type="ECO:0000256" key="1">
    <source>
        <dbReference type="SAM" id="SignalP"/>
    </source>
</evidence>
<dbReference type="RefSeq" id="WP_158155814.1">
    <property type="nucleotide sequence ID" value="NZ_CP056030.1"/>
</dbReference>
<sequence>MRRLALTLATLLLAATANSAMARNLNRHEVHMCKWGADVARHAQQEKLSGVTLYSARRKLAHQRFSQPWMRSMAMGITEQTYHSRSRMRPAAVGKTYLEGCVRHERARR</sequence>
<dbReference type="EMBL" id="CP056030">
    <property type="protein sequence ID" value="QKZ05898.1"/>
    <property type="molecule type" value="Genomic_DNA"/>
</dbReference>
<reference evidence="2 3" key="1">
    <citation type="submission" date="2020-06" db="EMBL/GenBank/DDBJ databases">
        <title>Pseudomonas eucalypticola sp. nov., an endophyte of Eucalyptus dunnii leaves with biocontrol ability of eucalyptus leaf blight.</title>
        <authorList>
            <person name="Liu Y."/>
            <person name="Song Z."/>
            <person name="Zeng H."/>
            <person name="Lu M."/>
            <person name="Wang X."/>
            <person name="Lian X."/>
            <person name="Zhang Q."/>
        </authorList>
    </citation>
    <scope>NUCLEOTIDE SEQUENCE [LARGE SCALE GENOMIC DNA]</scope>
    <source>
        <strain evidence="2 3">NP-1</strain>
    </source>
</reference>
<keyword evidence="1" id="KW-0732">Signal</keyword>
<proteinExistence type="predicted"/>
<dbReference type="AlphaFoldDB" id="A0A7D5D924"/>
<accession>A0A7D5D924</accession>
<protein>
    <recommendedName>
        <fullName evidence="4">Valyl-tRNA synthetase</fullName>
    </recommendedName>
</protein>
<feature type="signal peptide" evidence="1">
    <location>
        <begin position="1"/>
        <end position="22"/>
    </location>
</feature>